<dbReference type="PANTHER" id="PTHR43420:SF44">
    <property type="entry name" value="ACETYLTRANSFERASE YPEA"/>
    <property type="match status" value="1"/>
</dbReference>
<evidence type="ECO:0000256" key="3">
    <source>
        <dbReference type="ARBA" id="ARBA00023315"/>
    </source>
</evidence>
<keyword evidence="2 4" id="KW-0677">Repeat</keyword>
<dbReference type="SUPFAM" id="SSF55729">
    <property type="entry name" value="Acyl-CoA N-acyltransferases (Nat)"/>
    <property type="match status" value="1"/>
</dbReference>
<gene>
    <name evidence="4" type="primary">mshD</name>
    <name evidence="6" type="ORF">ATJ88_0520</name>
</gene>
<dbReference type="Pfam" id="PF13508">
    <property type="entry name" value="Acetyltransf_7"/>
    <property type="match status" value="1"/>
</dbReference>
<dbReference type="PROSITE" id="PS51186">
    <property type="entry name" value="GNAT"/>
    <property type="match status" value="2"/>
</dbReference>
<comment type="function">
    <text evidence="4">Catalyzes the transfer of acetyl from acetyl-CoA to desacetylmycothiol (Cys-GlcN-Ins) to form mycothiol.</text>
</comment>
<dbReference type="Pfam" id="PF00583">
    <property type="entry name" value="Acetyltransf_1"/>
    <property type="match status" value="1"/>
</dbReference>
<feature type="domain" description="N-acetyltransferase" evidence="5">
    <location>
        <begin position="165"/>
        <end position="312"/>
    </location>
</feature>
<dbReference type="Proteomes" id="UP000224130">
    <property type="component" value="Unassembled WGS sequence"/>
</dbReference>
<dbReference type="HAMAP" id="MF_01698">
    <property type="entry name" value="MshD"/>
    <property type="match status" value="1"/>
</dbReference>
<dbReference type="InterPro" id="IPR016181">
    <property type="entry name" value="Acyl_CoA_acyltransferase"/>
</dbReference>
<organism evidence="6 7">
    <name type="scientific">Isoptericola jiangsuensis</name>
    <dbReference type="NCBI Taxonomy" id="548579"/>
    <lineage>
        <taxon>Bacteria</taxon>
        <taxon>Bacillati</taxon>
        <taxon>Actinomycetota</taxon>
        <taxon>Actinomycetes</taxon>
        <taxon>Micrococcales</taxon>
        <taxon>Promicromonosporaceae</taxon>
        <taxon>Isoptericola</taxon>
    </lineage>
</organism>
<feature type="binding site" evidence="4">
    <location>
        <begin position="256"/>
        <end position="262"/>
    </location>
    <ligand>
        <name>acetyl-CoA</name>
        <dbReference type="ChEBI" id="CHEBI:57288"/>
        <label>2</label>
    </ligand>
</feature>
<dbReference type="NCBIfam" id="TIGR03448">
    <property type="entry name" value="mycothiol_MshD"/>
    <property type="match status" value="1"/>
</dbReference>
<dbReference type="OrthoDB" id="3208058at2"/>
<dbReference type="AlphaFoldDB" id="A0A2A9EUC2"/>
<feature type="binding site" evidence="4">
    <location>
        <begin position="288"/>
        <end position="293"/>
    </location>
    <ligand>
        <name>acetyl-CoA</name>
        <dbReference type="ChEBI" id="CHEBI:57288"/>
        <label>2</label>
    </ligand>
</feature>
<accession>A0A2A9EUC2</accession>
<dbReference type="Gene3D" id="3.40.630.30">
    <property type="match status" value="1"/>
</dbReference>
<evidence type="ECO:0000313" key="7">
    <source>
        <dbReference type="Proteomes" id="UP000224130"/>
    </source>
</evidence>
<feature type="binding site" evidence="4">
    <location>
        <position position="283"/>
    </location>
    <ligand>
        <name>1D-myo-inositol 2-(L-cysteinylamino)-2-deoxy-alpha-D-glucopyranoside</name>
        <dbReference type="ChEBI" id="CHEBI:58887"/>
    </ligand>
</feature>
<feature type="binding site" evidence="4">
    <location>
        <position position="232"/>
    </location>
    <ligand>
        <name>1D-myo-inositol 2-(L-cysteinylamino)-2-deoxy-alpha-D-glucopyranoside</name>
        <dbReference type="ChEBI" id="CHEBI:58887"/>
    </ligand>
</feature>
<name>A0A2A9EUC2_9MICO</name>
<reference evidence="6 7" key="1">
    <citation type="submission" date="2017-10" db="EMBL/GenBank/DDBJ databases">
        <title>Sequencing the genomes of 1000 actinobacteria strains.</title>
        <authorList>
            <person name="Klenk H.-P."/>
        </authorList>
    </citation>
    <scope>NUCLEOTIDE SEQUENCE [LARGE SCALE GENOMIC DNA]</scope>
    <source>
        <strain evidence="6 7">DSM 21863</strain>
    </source>
</reference>
<dbReference type="InterPro" id="IPR000182">
    <property type="entry name" value="GNAT_dom"/>
</dbReference>
<dbReference type="CDD" id="cd04301">
    <property type="entry name" value="NAT_SF"/>
    <property type="match status" value="2"/>
</dbReference>
<sequence>MRLPVPVEIGPLSPAAQDAVRALADDAARHDGVAPLSEQPLLHLGADDAATTHVVARTSAGATAGYLQVDRSGDVASAELVVHPEHRRGGIGSLLLRTAQRDARLPERSGAPDQRGKPLRLWAHGDLEAARGFAAARGLTAARELLFLARPLDADLPAPALPADHVLRPFRPGADDDAWVALNAAAFAGHPEQGRLTVADLHDRAAEPWFDPAGFLLLEDPDGALVGSVWTKVEPGQEAGRVDGEIYAVGTAPAAQGRGLGTALTAAGLAHLAAVGCARGVLYVDGDNTAARRTYDRLGFARAGTDVQYAPA</sequence>
<feature type="binding site" evidence="4">
    <location>
        <begin position="249"/>
        <end position="251"/>
    </location>
    <ligand>
        <name>acetyl-CoA</name>
        <dbReference type="ChEBI" id="CHEBI:57288"/>
        <label>2</label>
    </ligand>
</feature>
<feature type="binding site" evidence="4">
    <location>
        <position position="245"/>
    </location>
    <ligand>
        <name>1D-myo-inositol 2-(L-cysteinylamino)-2-deoxy-alpha-D-glucopyranoside</name>
        <dbReference type="ChEBI" id="CHEBI:58887"/>
    </ligand>
</feature>
<feature type="binding site" evidence="4">
    <location>
        <position position="192"/>
    </location>
    <ligand>
        <name>1D-myo-inositol 2-(L-cysteinylamino)-2-deoxy-alpha-D-glucopyranoside</name>
        <dbReference type="ChEBI" id="CHEBI:58887"/>
    </ligand>
</feature>
<proteinExistence type="inferred from homology"/>
<comment type="caution">
    <text evidence="4">Lacks conserved residue(s) required for the propagation of feature annotation.</text>
</comment>
<feature type="binding site" evidence="4">
    <location>
        <begin position="80"/>
        <end position="82"/>
    </location>
    <ligand>
        <name>acetyl-CoA</name>
        <dbReference type="ChEBI" id="CHEBI:57288"/>
        <label>1</label>
    </ligand>
</feature>
<evidence type="ECO:0000259" key="5">
    <source>
        <dbReference type="PROSITE" id="PS51186"/>
    </source>
</evidence>
<dbReference type="GO" id="GO:0035447">
    <property type="term" value="F:mycothiol synthase activity"/>
    <property type="evidence" value="ECO:0007669"/>
    <property type="project" value="UniProtKB-UniRule"/>
</dbReference>
<dbReference type="InterPro" id="IPR050680">
    <property type="entry name" value="YpeA/RimI_acetyltransf"/>
</dbReference>
<comment type="caution">
    <text evidence="6">The sequence shown here is derived from an EMBL/GenBank/DDBJ whole genome shotgun (WGS) entry which is preliminary data.</text>
</comment>
<keyword evidence="3 4" id="KW-0012">Acyltransferase</keyword>
<comment type="similarity">
    <text evidence="4">Belongs to the acetyltransferase family. MshD subfamily.</text>
</comment>
<dbReference type="GO" id="GO:0010125">
    <property type="term" value="P:mycothiol biosynthetic process"/>
    <property type="evidence" value="ECO:0007669"/>
    <property type="project" value="UniProtKB-UniRule"/>
</dbReference>
<comment type="subunit">
    <text evidence="4">Monomer.</text>
</comment>
<dbReference type="RefSeq" id="WP_098462474.1">
    <property type="nucleotide sequence ID" value="NZ_PDJJ01000001.1"/>
</dbReference>
<protein>
    <recommendedName>
        <fullName evidence="4">Mycothiol acetyltransferase</fullName>
        <shortName evidence="4">MSH acetyltransferase</shortName>
        <ecNumber evidence="4">2.3.1.189</ecNumber>
    </recommendedName>
    <alternativeName>
        <fullName evidence="4">Mycothiol synthase</fullName>
    </alternativeName>
</protein>
<dbReference type="EC" id="2.3.1.189" evidence="4"/>
<feature type="binding site" evidence="4">
    <location>
        <position position="38"/>
    </location>
    <ligand>
        <name>1D-myo-inositol 2-(L-cysteinylamino)-2-deoxy-alpha-D-glucopyranoside</name>
        <dbReference type="ChEBI" id="CHEBI:58887"/>
    </ligand>
</feature>
<evidence type="ECO:0000256" key="4">
    <source>
        <dbReference type="HAMAP-Rule" id="MF_01698"/>
    </source>
</evidence>
<feature type="domain" description="N-acetyltransferase" evidence="5">
    <location>
        <begin position="7"/>
        <end position="159"/>
    </location>
</feature>
<dbReference type="InterPro" id="IPR017813">
    <property type="entry name" value="Mycothiol_AcTrfase"/>
</dbReference>
<comment type="catalytic activity">
    <reaction evidence="4">
        <text>1D-myo-inositol 2-(L-cysteinylamino)-2-deoxy-alpha-D-glucopyranoside + acetyl-CoA = mycothiol + CoA + H(+)</text>
        <dbReference type="Rhea" id="RHEA:26172"/>
        <dbReference type="ChEBI" id="CHEBI:15378"/>
        <dbReference type="ChEBI" id="CHEBI:16768"/>
        <dbReference type="ChEBI" id="CHEBI:57287"/>
        <dbReference type="ChEBI" id="CHEBI:57288"/>
        <dbReference type="ChEBI" id="CHEBI:58887"/>
        <dbReference type="EC" id="2.3.1.189"/>
    </reaction>
</comment>
<evidence type="ECO:0000256" key="2">
    <source>
        <dbReference type="ARBA" id="ARBA00022737"/>
    </source>
</evidence>
<evidence type="ECO:0000313" key="6">
    <source>
        <dbReference type="EMBL" id="PFG41872.1"/>
    </source>
</evidence>
<keyword evidence="1 4" id="KW-0808">Transferase</keyword>
<dbReference type="PIRSF" id="PIRSF021524">
    <property type="entry name" value="MSH_acetyltransferase"/>
    <property type="match status" value="1"/>
</dbReference>
<keyword evidence="7" id="KW-1185">Reference proteome</keyword>
<dbReference type="PANTHER" id="PTHR43420">
    <property type="entry name" value="ACETYLTRANSFERASE"/>
    <property type="match status" value="1"/>
</dbReference>
<evidence type="ECO:0000256" key="1">
    <source>
        <dbReference type="ARBA" id="ARBA00022679"/>
    </source>
</evidence>
<dbReference type="EMBL" id="PDJJ01000001">
    <property type="protein sequence ID" value="PFG41872.1"/>
    <property type="molecule type" value="Genomic_DNA"/>
</dbReference>